<evidence type="ECO:0000256" key="2">
    <source>
        <dbReference type="ARBA" id="ARBA00023145"/>
    </source>
</evidence>
<sequence>MKEREPQTRSITKDALKSTTGRDSRPRPTETYTDLTPVVTAVLHGEPIPEEYNSIEKLCKSSKKKQNLIHLTIEAVAFENEPKSKQAVGLVQEVALENPDLLVAKDIYKKTPLAQMPEHYPELLFAIIDLLVLPRLHERIQVTCSDENTERCPLYDVHPLYHRSRVSAKRSTGLSDTDSAIGDFEDLSNGSPTTLGNGTHDRCLHDQLNVSKLLQKSDKLRATVIAGLAQILNDGDQSALNMLLDQVHLDSAHATEAIPLDDFKALLQLIEPKEQEATDKDGYSPLHKAISLYDKDSIAYENLYCLIERLVEHHPEAIYVRVSHRHKSHQNKMALSLLHTVGLSEKDEVRSIAIEKTESLLKRVCVGSRKTSWEKRKEFLYSGNVRKARQICLNLSAENRLFDTAYIQKIRKRSGMEFESAVEFVKLPYWNPPLINGTQMNAVSENIVKPELLISDPYPDIFDWLADKNVGNIFAVEVDDMGPQPHSNNAIRRALRGDTESPRDFHIEVFDWRKFDLCAEVILYTAPNAKEVYLYSSGNTAVLRGWACDPCLSKLKNLQKLTIEVQATTSCDEDDCKAYESEMVELIRKRCIRLSKEYPIINYTDTKKAFVSNDVPESTVSQHGQNNQATSTLKPDQWIQELYPFKSFLDRFVRSNRPSIKVALLDDGVKLDVDALNGKHIGDSFRPDKAAFFAGPCIHGTDMARFISKVCPRVKLYMARLDDSRKEENQTFTTQSACEQVLQALEWAEKMEVDIVSMSWSFELKLERPDHERFKTIVQRIVQAGKPILFASLPDENSATKTSTYVPVELSGVIPISSATVYGRMIEENMFANPEFLLPGEDVHVDGMKTPVKGSSYATAYAAGLAALVLYFLSVHHKLEASDDEGVPGKERLLERRLEKARTTDGMRTIFRALSRELGTSEKKKLFVRPAQIFNSLREDFAEPEEEARRQMDIIASKLQLDD</sequence>
<gene>
    <name evidence="5" type="ORF">PENSTE_c002G06320</name>
</gene>
<dbReference type="GO" id="GO:0006508">
    <property type="term" value="P:proteolysis"/>
    <property type="evidence" value="ECO:0007669"/>
    <property type="project" value="InterPro"/>
</dbReference>
<dbReference type="GO" id="GO:0004252">
    <property type="term" value="F:serine-type endopeptidase activity"/>
    <property type="evidence" value="ECO:0007669"/>
    <property type="project" value="InterPro"/>
</dbReference>
<dbReference type="Gene3D" id="3.40.50.200">
    <property type="entry name" value="Peptidase S8/S53 domain"/>
    <property type="match status" value="1"/>
</dbReference>
<name>A0A1V6TUA3_9EURO</name>
<dbReference type="EMBL" id="MLKD01000002">
    <property type="protein sequence ID" value="OQE29975.1"/>
    <property type="molecule type" value="Genomic_DNA"/>
</dbReference>
<dbReference type="AlphaFoldDB" id="A0A1V6TUA3"/>
<evidence type="ECO:0000313" key="5">
    <source>
        <dbReference type="EMBL" id="OQE29975.1"/>
    </source>
</evidence>
<reference evidence="6" key="1">
    <citation type="journal article" date="2017" name="Nat. Microbiol.">
        <title>Global analysis of biosynthetic gene clusters reveals vast potential of secondary metabolite production in Penicillium species.</title>
        <authorList>
            <person name="Nielsen J.C."/>
            <person name="Grijseels S."/>
            <person name="Prigent S."/>
            <person name="Ji B."/>
            <person name="Dainat J."/>
            <person name="Nielsen K.F."/>
            <person name="Frisvad J.C."/>
            <person name="Workman M."/>
            <person name="Nielsen J."/>
        </authorList>
    </citation>
    <scope>NUCLEOTIDE SEQUENCE [LARGE SCALE GENOMIC DNA]</scope>
    <source>
        <strain evidence="6">IBT 24891</strain>
    </source>
</reference>
<dbReference type="SUPFAM" id="SSF52743">
    <property type="entry name" value="Subtilisin-like"/>
    <property type="match status" value="1"/>
</dbReference>
<keyword evidence="2" id="KW-0865">Zymogen</keyword>
<keyword evidence="1" id="KW-0732">Signal</keyword>
<accession>A0A1V6TUA3</accession>
<feature type="compositionally biased region" description="Basic and acidic residues" evidence="3">
    <location>
        <begin position="1"/>
        <end position="28"/>
    </location>
</feature>
<dbReference type="Pfam" id="PF00082">
    <property type="entry name" value="Peptidase_S8"/>
    <property type="match status" value="1"/>
</dbReference>
<dbReference type="InterPro" id="IPR000209">
    <property type="entry name" value="Peptidase_S8/S53_dom"/>
</dbReference>
<feature type="region of interest" description="Disordered" evidence="3">
    <location>
        <begin position="1"/>
        <end position="33"/>
    </location>
</feature>
<comment type="caution">
    <text evidence="5">The sequence shown here is derived from an EMBL/GenBank/DDBJ whole genome shotgun (WGS) entry which is preliminary data.</text>
</comment>
<dbReference type="Proteomes" id="UP000191285">
    <property type="component" value="Unassembled WGS sequence"/>
</dbReference>
<evidence type="ECO:0000313" key="6">
    <source>
        <dbReference type="Proteomes" id="UP000191285"/>
    </source>
</evidence>
<feature type="domain" description="Peptidase S8/S53" evidence="4">
    <location>
        <begin position="661"/>
        <end position="870"/>
    </location>
</feature>
<dbReference type="STRING" id="303698.A0A1V6TUA3"/>
<dbReference type="OrthoDB" id="5386278at2759"/>
<evidence type="ECO:0000259" key="4">
    <source>
        <dbReference type="Pfam" id="PF00082"/>
    </source>
</evidence>
<feature type="region of interest" description="Disordered" evidence="3">
    <location>
        <begin position="168"/>
        <end position="195"/>
    </location>
</feature>
<evidence type="ECO:0000256" key="1">
    <source>
        <dbReference type="ARBA" id="ARBA00022729"/>
    </source>
</evidence>
<evidence type="ECO:0000256" key="3">
    <source>
        <dbReference type="SAM" id="MobiDB-lite"/>
    </source>
</evidence>
<proteinExistence type="predicted"/>
<dbReference type="InterPro" id="IPR036852">
    <property type="entry name" value="Peptidase_S8/S53_dom_sf"/>
</dbReference>
<feature type="compositionally biased region" description="Polar residues" evidence="3">
    <location>
        <begin position="169"/>
        <end position="178"/>
    </location>
</feature>
<protein>
    <recommendedName>
        <fullName evidence="4">Peptidase S8/S53 domain-containing protein</fullName>
    </recommendedName>
</protein>
<organism evidence="5 6">
    <name type="scientific">Penicillium steckii</name>
    <dbReference type="NCBI Taxonomy" id="303698"/>
    <lineage>
        <taxon>Eukaryota</taxon>
        <taxon>Fungi</taxon>
        <taxon>Dikarya</taxon>
        <taxon>Ascomycota</taxon>
        <taxon>Pezizomycotina</taxon>
        <taxon>Eurotiomycetes</taxon>
        <taxon>Eurotiomycetidae</taxon>
        <taxon>Eurotiales</taxon>
        <taxon>Aspergillaceae</taxon>
        <taxon>Penicillium</taxon>
    </lineage>
</organism>
<keyword evidence="6" id="KW-1185">Reference proteome</keyword>